<dbReference type="HAMAP" id="MF_00265">
    <property type="entry name" value="VapC_Nob1"/>
    <property type="match status" value="1"/>
</dbReference>
<feature type="domain" description="PIN" evidence="9">
    <location>
        <begin position="3"/>
        <end position="128"/>
    </location>
</feature>
<protein>
    <recommendedName>
        <fullName evidence="8">Ribonuclease VapC</fullName>
        <shortName evidence="8">RNase VapC</shortName>
        <ecNumber evidence="8">3.1.-.-</ecNumber>
    </recommendedName>
    <alternativeName>
        <fullName evidence="8">Toxin VapC</fullName>
    </alternativeName>
</protein>
<gene>
    <name evidence="8" type="primary">vapC</name>
    <name evidence="10" type="ORF">J5A65_01695</name>
</gene>
<dbReference type="SUPFAM" id="SSF88723">
    <property type="entry name" value="PIN domain-like"/>
    <property type="match status" value="1"/>
</dbReference>
<dbReference type="InterPro" id="IPR029060">
    <property type="entry name" value="PIN-like_dom_sf"/>
</dbReference>
<dbReference type="EMBL" id="CP072384">
    <property type="protein sequence ID" value="QUC08487.1"/>
    <property type="molecule type" value="Genomic_DNA"/>
</dbReference>
<dbReference type="PANTHER" id="PTHR33653">
    <property type="entry name" value="RIBONUCLEASE VAPC2"/>
    <property type="match status" value="1"/>
</dbReference>
<dbReference type="InterPro" id="IPR050556">
    <property type="entry name" value="Type_II_TA_system_RNase"/>
</dbReference>
<dbReference type="CDD" id="cd18740">
    <property type="entry name" value="PIN_VapC4-5_FitB-like"/>
    <property type="match status" value="1"/>
</dbReference>
<evidence type="ECO:0000259" key="9">
    <source>
        <dbReference type="Pfam" id="PF01850"/>
    </source>
</evidence>
<keyword evidence="8" id="KW-0800">Toxin</keyword>
<organism evidence="10 11">
    <name type="scientific">Arachnia rubra</name>
    <dbReference type="NCBI Taxonomy" id="1547448"/>
    <lineage>
        <taxon>Bacteria</taxon>
        <taxon>Bacillati</taxon>
        <taxon>Actinomycetota</taxon>
        <taxon>Actinomycetes</taxon>
        <taxon>Propionibacteriales</taxon>
        <taxon>Propionibacteriaceae</taxon>
        <taxon>Arachnia</taxon>
    </lineage>
</organism>
<dbReference type="Proteomes" id="UP000678513">
    <property type="component" value="Chromosome"/>
</dbReference>
<evidence type="ECO:0000313" key="10">
    <source>
        <dbReference type="EMBL" id="QUC08487.1"/>
    </source>
</evidence>
<keyword evidence="2 8" id="KW-1277">Toxin-antitoxin system</keyword>
<dbReference type="InterPro" id="IPR022907">
    <property type="entry name" value="VapC_family"/>
</dbReference>
<keyword evidence="11" id="KW-1185">Reference proteome</keyword>
<comment type="cofactor">
    <cofactor evidence="1 8">
        <name>Mg(2+)</name>
        <dbReference type="ChEBI" id="CHEBI:18420"/>
    </cofactor>
</comment>
<dbReference type="InterPro" id="IPR002716">
    <property type="entry name" value="PIN_dom"/>
</dbReference>
<keyword evidence="5 8" id="KW-0378">Hydrolase</keyword>
<accession>A0ABX7Y6Q2</accession>
<evidence type="ECO:0000256" key="1">
    <source>
        <dbReference type="ARBA" id="ARBA00001946"/>
    </source>
</evidence>
<evidence type="ECO:0000256" key="2">
    <source>
        <dbReference type="ARBA" id="ARBA00022649"/>
    </source>
</evidence>
<keyword evidence="3 8" id="KW-0540">Nuclease</keyword>
<sequence>MRYLLDTNIVGQLMRAHPVALERLARHGTDRVFISAITEAEICFGLAKRPAAARLHRAVEVLREQVEVLDFTARTALVYGSLRADLESSGMPMSPLDTLIAATALEHRQDDADIVLVTSDHAFSRIPGLVVEDWTVEACGEGQ</sequence>
<proteinExistence type="inferred from homology"/>
<comment type="function">
    <text evidence="8">Toxic component of a toxin-antitoxin (TA) system. An RNase.</text>
</comment>
<evidence type="ECO:0000256" key="8">
    <source>
        <dbReference type="HAMAP-Rule" id="MF_00265"/>
    </source>
</evidence>
<evidence type="ECO:0000256" key="3">
    <source>
        <dbReference type="ARBA" id="ARBA00022722"/>
    </source>
</evidence>
<dbReference type="PANTHER" id="PTHR33653:SF1">
    <property type="entry name" value="RIBONUCLEASE VAPC2"/>
    <property type="match status" value="1"/>
</dbReference>
<evidence type="ECO:0000313" key="11">
    <source>
        <dbReference type="Proteomes" id="UP000678513"/>
    </source>
</evidence>
<name>A0ABX7Y6Q2_9ACTN</name>
<evidence type="ECO:0000256" key="4">
    <source>
        <dbReference type="ARBA" id="ARBA00022723"/>
    </source>
</evidence>
<feature type="binding site" evidence="8">
    <location>
        <position position="6"/>
    </location>
    <ligand>
        <name>Mg(2+)</name>
        <dbReference type="ChEBI" id="CHEBI:18420"/>
    </ligand>
</feature>
<keyword evidence="4 8" id="KW-0479">Metal-binding</keyword>
<feature type="binding site" evidence="8">
    <location>
        <position position="97"/>
    </location>
    <ligand>
        <name>Mg(2+)</name>
        <dbReference type="ChEBI" id="CHEBI:18420"/>
    </ligand>
</feature>
<dbReference type="RefSeq" id="WP_212324454.1">
    <property type="nucleotide sequence ID" value="NZ_AP024463.1"/>
</dbReference>
<dbReference type="EC" id="3.1.-.-" evidence="8"/>
<dbReference type="Gene3D" id="3.40.50.1010">
    <property type="entry name" value="5'-nuclease"/>
    <property type="match status" value="1"/>
</dbReference>
<dbReference type="Pfam" id="PF01850">
    <property type="entry name" value="PIN"/>
    <property type="match status" value="1"/>
</dbReference>
<evidence type="ECO:0000256" key="7">
    <source>
        <dbReference type="ARBA" id="ARBA00038093"/>
    </source>
</evidence>
<keyword evidence="6 8" id="KW-0460">Magnesium</keyword>
<reference evidence="10 11" key="1">
    <citation type="submission" date="2021-03" db="EMBL/GenBank/DDBJ databases">
        <title>Human Oral Microbial Genomes.</title>
        <authorList>
            <person name="Johnston C.D."/>
            <person name="Chen T."/>
            <person name="Dewhirst F.E."/>
        </authorList>
    </citation>
    <scope>NUCLEOTIDE SEQUENCE [LARGE SCALE GENOMIC DNA]</scope>
    <source>
        <strain evidence="10 11">DSMZ 100122</strain>
    </source>
</reference>
<evidence type="ECO:0000256" key="6">
    <source>
        <dbReference type="ARBA" id="ARBA00022842"/>
    </source>
</evidence>
<evidence type="ECO:0000256" key="5">
    <source>
        <dbReference type="ARBA" id="ARBA00022801"/>
    </source>
</evidence>
<comment type="similarity">
    <text evidence="7 8">Belongs to the PINc/VapC protein family.</text>
</comment>